<protein>
    <submittedName>
        <fullName evidence="2">Uncharacterized protein</fullName>
    </submittedName>
</protein>
<feature type="compositionally biased region" description="Pro residues" evidence="1">
    <location>
        <begin position="34"/>
        <end position="48"/>
    </location>
</feature>
<keyword evidence="3" id="KW-1185">Reference proteome</keyword>
<dbReference type="Proteomes" id="UP001565368">
    <property type="component" value="Unassembled WGS sequence"/>
</dbReference>
<feature type="region of interest" description="Disordered" evidence="1">
    <location>
        <begin position="1"/>
        <end position="48"/>
    </location>
</feature>
<proteinExistence type="predicted"/>
<organism evidence="2 3">
    <name type="scientific">Vanrija albida</name>
    <dbReference type="NCBI Taxonomy" id="181172"/>
    <lineage>
        <taxon>Eukaryota</taxon>
        <taxon>Fungi</taxon>
        <taxon>Dikarya</taxon>
        <taxon>Basidiomycota</taxon>
        <taxon>Agaricomycotina</taxon>
        <taxon>Tremellomycetes</taxon>
        <taxon>Trichosporonales</taxon>
        <taxon>Trichosporonaceae</taxon>
        <taxon>Vanrija</taxon>
    </lineage>
</organism>
<gene>
    <name evidence="2" type="ORF">Q8F55_001747</name>
</gene>
<accession>A0ABR3Q7V4</accession>
<dbReference type="GeneID" id="95982790"/>
<evidence type="ECO:0000313" key="2">
    <source>
        <dbReference type="EMBL" id="KAL1410804.1"/>
    </source>
</evidence>
<dbReference type="EMBL" id="JBBXJM010000002">
    <property type="protein sequence ID" value="KAL1410804.1"/>
    <property type="molecule type" value="Genomic_DNA"/>
</dbReference>
<name>A0ABR3Q7V4_9TREE</name>
<comment type="caution">
    <text evidence="2">The sequence shown here is derived from an EMBL/GenBank/DDBJ whole genome shotgun (WGS) entry which is preliminary data.</text>
</comment>
<reference evidence="2 3" key="1">
    <citation type="submission" date="2023-08" db="EMBL/GenBank/DDBJ databases">
        <title>Annotated Genome Sequence of Vanrija albida AlHP1.</title>
        <authorList>
            <person name="Herzog R."/>
        </authorList>
    </citation>
    <scope>NUCLEOTIDE SEQUENCE [LARGE SCALE GENOMIC DNA]</scope>
    <source>
        <strain evidence="2 3">AlHP1</strain>
    </source>
</reference>
<evidence type="ECO:0000313" key="3">
    <source>
        <dbReference type="Proteomes" id="UP001565368"/>
    </source>
</evidence>
<sequence>MANGDPRRNPAGATRQARRPPSSTQPCDNSPTHHAPPPTSRHVPPPPALTPAVAVAVAAAPSPVARGASLSAGRLALAPAAAGPCAPQCAHTAAVEASCPADEMCPALCELPAWNALLACVWCVRDARLSPLPPAAVVGGYVDAVLLDCAALGAPLSVDAQLAAALARVGSREAALYAELAAGLLAEPAAAGVGETANFTLGS</sequence>
<feature type="compositionally biased region" description="Polar residues" evidence="1">
    <location>
        <begin position="21"/>
        <end position="32"/>
    </location>
</feature>
<evidence type="ECO:0000256" key="1">
    <source>
        <dbReference type="SAM" id="MobiDB-lite"/>
    </source>
</evidence>
<dbReference type="RefSeq" id="XP_069210748.1">
    <property type="nucleotide sequence ID" value="XM_069350362.1"/>
</dbReference>